<keyword evidence="4" id="KW-1185">Reference proteome</keyword>
<evidence type="ECO:0000313" key="3">
    <source>
        <dbReference type="EMBL" id="KAL3689948.1"/>
    </source>
</evidence>
<sequence>MAAVGTVNGSLEVKQVDRCTGTENGVHEENIIDGFDPAKPSEKEEENEEKGEDWLGADWEWPCYDQMYDQYDEVTGKERRDADEEKKDPFEVIYCHIKGMPWAETILVEVHSEILQKQLQKVWPDNQKLQLKTTCPVKGKDLFLKLDQLKQCLNPEINFVQSNKHEPESRTDESIGQIQLRHLIRFVEREFSETTLLYQRMKESRQVSFSMLWMFLVPGEEVVYRCSVSNEQVCGKIRKATYKKDDDICPVKWCLEVKLTTYDYDCESYRKCSEVKKVYVYQDEKPLQELEVYPYRAMENSAEIEAKLLERGALFGYLAGSAQYKYMQYNGSIFQVQKSKFFGPPLILRENADGRVMVDQLTFSKITSERLMGNAEPSSSVSQVGRVKAIDISQDPNRLYAPAIVYGFSFRLKKWGCFLVQGFSEVVFDGGSSWIQLVMDPNLKELTEHLVAEQLRKSRENEERTIDPIANKGDGCVIVCYGPPGTGKTLTAESLAEKLSAPLWSLSISELGTNPDVLEERLTRILDIAASWKAVLLLDEADIYLEKRSTSDIKRNAMCGTFLRNLEYYRGVLILTTNRIPTFDDAIRSRISVFLRYPPLTADQREKIWINLLDRAQLKDDEAQVQNLVKEMAAHELNGREIRNTIRNAQSWAQSVKEPLMCKHIITATKVLAISLVSLAENQS</sequence>
<feature type="domain" description="AAA+ ATPase" evidence="2">
    <location>
        <begin position="475"/>
        <end position="598"/>
    </location>
</feature>
<dbReference type="InterPro" id="IPR003959">
    <property type="entry name" value="ATPase_AAA_core"/>
</dbReference>
<evidence type="ECO:0000313" key="4">
    <source>
        <dbReference type="Proteomes" id="UP001633002"/>
    </source>
</evidence>
<dbReference type="Pfam" id="PF22942">
    <property type="entry name" value="DUF7025"/>
    <property type="match status" value="1"/>
</dbReference>
<dbReference type="InterPro" id="IPR027417">
    <property type="entry name" value="P-loop_NTPase"/>
</dbReference>
<dbReference type="Proteomes" id="UP001633002">
    <property type="component" value="Unassembled WGS sequence"/>
</dbReference>
<proteinExistence type="predicted"/>
<accession>A0ABD3HEW7</accession>
<evidence type="ECO:0000256" key="1">
    <source>
        <dbReference type="SAM" id="MobiDB-lite"/>
    </source>
</evidence>
<feature type="region of interest" description="Disordered" evidence="1">
    <location>
        <begin position="22"/>
        <end position="53"/>
    </location>
</feature>
<dbReference type="PANTHER" id="PTHR46411:SF3">
    <property type="entry name" value="AAA+ ATPASE DOMAIN-CONTAINING PROTEIN"/>
    <property type="match status" value="1"/>
</dbReference>
<dbReference type="Pfam" id="PF00004">
    <property type="entry name" value="AAA"/>
    <property type="match status" value="1"/>
</dbReference>
<dbReference type="AlphaFoldDB" id="A0ABD3HEW7"/>
<dbReference type="EMBL" id="JBJQOH010000004">
    <property type="protein sequence ID" value="KAL3689948.1"/>
    <property type="molecule type" value="Genomic_DNA"/>
</dbReference>
<organism evidence="3 4">
    <name type="scientific">Riccia sorocarpa</name>
    <dbReference type="NCBI Taxonomy" id="122646"/>
    <lineage>
        <taxon>Eukaryota</taxon>
        <taxon>Viridiplantae</taxon>
        <taxon>Streptophyta</taxon>
        <taxon>Embryophyta</taxon>
        <taxon>Marchantiophyta</taxon>
        <taxon>Marchantiopsida</taxon>
        <taxon>Marchantiidae</taxon>
        <taxon>Marchantiales</taxon>
        <taxon>Ricciaceae</taxon>
        <taxon>Riccia</taxon>
    </lineage>
</organism>
<reference evidence="3 4" key="1">
    <citation type="submission" date="2024-09" db="EMBL/GenBank/DDBJ databases">
        <title>Chromosome-scale assembly of Riccia sorocarpa.</title>
        <authorList>
            <person name="Paukszto L."/>
        </authorList>
    </citation>
    <scope>NUCLEOTIDE SEQUENCE [LARGE SCALE GENOMIC DNA]</scope>
    <source>
        <strain evidence="3">LP-2024</strain>
        <tissue evidence="3">Aerial parts of the thallus</tissue>
    </source>
</reference>
<evidence type="ECO:0000259" key="2">
    <source>
        <dbReference type="SMART" id="SM00382"/>
    </source>
</evidence>
<dbReference type="SUPFAM" id="SSF52540">
    <property type="entry name" value="P-loop containing nucleoside triphosphate hydrolases"/>
    <property type="match status" value="1"/>
</dbReference>
<dbReference type="InterPro" id="IPR054289">
    <property type="entry name" value="DUF7025"/>
</dbReference>
<comment type="caution">
    <text evidence="3">The sequence shown here is derived from an EMBL/GenBank/DDBJ whole genome shotgun (WGS) entry which is preliminary data.</text>
</comment>
<dbReference type="PANTHER" id="PTHR46411">
    <property type="entry name" value="FAMILY ATPASE, PUTATIVE-RELATED"/>
    <property type="match status" value="1"/>
</dbReference>
<gene>
    <name evidence="3" type="ORF">R1sor_016257</name>
</gene>
<name>A0ABD3HEW7_9MARC</name>
<dbReference type="CDD" id="cd19481">
    <property type="entry name" value="RecA-like_protease"/>
    <property type="match status" value="1"/>
</dbReference>
<protein>
    <recommendedName>
        <fullName evidence="2">AAA+ ATPase domain-containing protein</fullName>
    </recommendedName>
</protein>
<dbReference type="InterPro" id="IPR003593">
    <property type="entry name" value="AAA+_ATPase"/>
</dbReference>
<dbReference type="SMART" id="SM00382">
    <property type="entry name" value="AAA"/>
    <property type="match status" value="1"/>
</dbReference>
<dbReference type="Gene3D" id="3.40.50.300">
    <property type="entry name" value="P-loop containing nucleotide triphosphate hydrolases"/>
    <property type="match status" value="1"/>
</dbReference>